<organism evidence="3 4">
    <name type="scientific">Parasphingorhabdus flavimaris</name>
    <dbReference type="NCBI Taxonomy" id="266812"/>
    <lineage>
        <taxon>Bacteria</taxon>
        <taxon>Pseudomonadati</taxon>
        <taxon>Pseudomonadota</taxon>
        <taxon>Alphaproteobacteria</taxon>
        <taxon>Sphingomonadales</taxon>
        <taxon>Sphingomonadaceae</taxon>
        <taxon>Parasphingorhabdus</taxon>
    </lineage>
</organism>
<sequence>MKWSKFRDDEGAAVAPTIALSLFALIAVGGVGFDYARMAAMDSELQNAADQAALAAATQLDGQTGAMTRATTAAQSLVTNSTLFSNDNVGSTAISIPTANVVFYVDKAKATVATTDADANFVEITTVTRTADFALTPIVAAFSSGPLAAIAFAGVGSSICKSPPVMFCNPSEPPGNLDQNFGFNVNSYIGSGLNLVSVGNGSGSWSPGNFGYLSSHGGSNGVPGLREALGWDALPGDCISGSGVDTKPGASVDVTDSLNTRFDVYQDGPTCPAGGTCSPSVNSVKDLIKKPGTNGNSCKIHNQGWQESSAPYLAPSATTAMTNAQADAVKSMGHPRDMCHAISSNGSCADGRLGDGIWDINAYFRINYGSGFAWATAMTAAYGTSDVTRYQVYLWEIAQTGTHYPRAAEGSGMNTLYAHRTPVCGGPGLTPGANTVDRRRLSVAVINCDANNVSGSSTGVPVLKWVDLFLVEPSYNRARTGAGDVYAEIIGETSASGTGATVGQTVARNVPYLIE</sequence>
<evidence type="ECO:0000313" key="3">
    <source>
        <dbReference type="EMBL" id="NVD28368.1"/>
    </source>
</evidence>
<keyword evidence="4" id="KW-1185">Reference proteome</keyword>
<dbReference type="Proteomes" id="UP000652427">
    <property type="component" value="Unassembled WGS sequence"/>
</dbReference>
<keyword evidence="1" id="KW-1133">Transmembrane helix</keyword>
<keyword evidence="1" id="KW-0472">Membrane</keyword>
<dbReference type="Pfam" id="PF13400">
    <property type="entry name" value="Tad"/>
    <property type="match status" value="1"/>
</dbReference>
<feature type="transmembrane region" description="Helical" evidence="1">
    <location>
        <begin position="12"/>
        <end position="33"/>
    </location>
</feature>
<comment type="caution">
    <text evidence="3">The sequence shown here is derived from an EMBL/GenBank/DDBJ whole genome shotgun (WGS) entry which is preliminary data.</text>
</comment>
<dbReference type="InterPro" id="IPR028087">
    <property type="entry name" value="Tad_N"/>
</dbReference>
<gene>
    <name evidence="3" type="ORF">HUO14_10690</name>
</gene>
<accession>A0ABX2N3U5</accession>
<evidence type="ECO:0000256" key="1">
    <source>
        <dbReference type="SAM" id="Phobius"/>
    </source>
</evidence>
<evidence type="ECO:0000313" key="4">
    <source>
        <dbReference type="Proteomes" id="UP000652427"/>
    </source>
</evidence>
<name>A0ABX2N3U5_9SPHN</name>
<protein>
    <recommendedName>
        <fullName evidence="2">Putative Flp pilus-assembly TadG-like N-terminal domain-containing protein</fullName>
    </recommendedName>
</protein>
<reference evidence="3 4" key="1">
    <citation type="submission" date="2020-06" db="EMBL/GenBank/DDBJ databases">
        <authorList>
            <person name="Kim S.-J."/>
            <person name="Park S.-J."/>
        </authorList>
    </citation>
    <scope>NUCLEOTIDE SEQUENCE [LARGE SCALE GENOMIC DNA]</scope>
    <source>
        <strain evidence="3 4">SW-151</strain>
    </source>
</reference>
<evidence type="ECO:0000259" key="2">
    <source>
        <dbReference type="Pfam" id="PF13400"/>
    </source>
</evidence>
<keyword evidence="1" id="KW-0812">Transmembrane</keyword>
<feature type="domain" description="Putative Flp pilus-assembly TadG-like N-terminal" evidence="2">
    <location>
        <begin position="13"/>
        <end position="58"/>
    </location>
</feature>
<dbReference type="EMBL" id="JABWMH010000003">
    <property type="protein sequence ID" value="NVD28368.1"/>
    <property type="molecule type" value="Genomic_DNA"/>
</dbReference>
<proteinExistence type="predicted"/>